<gene>
    <name evidence="1" type="ORF">B0T10DRAFT_410588</name>
</gene>
<comment type="caution">
    <text evidence="1">The sequence shown here is derived from an EMBL/GenBank/DDBJ whole genome shotgun (WGS) entry which is preliminary data.</text>
</comment>
<name>A0A9P8VXR7_9HYPO</name>
<dbReference type="EMBL" id="JAGPYM010000022">
    <property type="protein sequence ID" value="KAH6883815.1"/>
    <property type="molecule type" value="Genomic_DNA"/>
</dbReference>
<proteinExistence type="predicted"/>
<sequence length="79" mass="8906">IASCPVRFKFYYSEAQELKYTHNLPYSLISKAQAAGQSAIYNDLFVTAVQPFITEHKAACHAALNPFCENYRSFAVNIL</sequence>
<accession>A0A9P8VXR7</accession>
<dbReference type="AlphaFoldDB" id="A0A9P8VXR7"/>
<reference evidence="1 2" key="1">
    <citation type="journal article" date="2021" name="Nat. Commun.">
        <title>Genetic determinants of endophytism in the Arabidopsis root mycobiome.</title>
        <authorList>
            <person name="Mesny F."/>
            <person name="Miyauchi S."/>
            <person name="Thiergart T."/>
            <person name="Pickel B."/>
            <person name="Atanasova L."/>
            <person name="Karlsson M."/>
            <person name="Huettel B."/>
            <person name="Barry K.W."/>
            <person name="Haridas S."/>
            <person name="Chen C."/>
            <person name="Bauer D."/>
            <person name="Andreopoulos W."/>
            <person name="Pangilinan J."/>
            <person name="LaButti K."/>
            <person name="Riley R."/>
            <person name="Lipzen A."/>
            <person name="Clum A."/>
            <person name="Drula E."/>
            <person name="Henrissat B."/>
            <person name="Kohler A."/>
            <person name="Grigoriev I.V."/>
            <person name="Martin F.M."/>
            <person name="Hacquard S."/>
        </authorList>
    </citation>
    <scope>NUCLEOTIDE SEQUENCE [LARGE SCALE GENOMIC DNA]</scope>
    <source>
        <strain evidence="1 2">MPI-CAGE-CH-0241</strain>
    </source>
</reference>
<protein>
    <submittedName>
        <fullName evidence="1">Uncharacterized protein</fullName>
    </submittedName>
</protein>
<organism evidence="1 2">
    <name type="scientific">Thelonectria olida</name>
    <dbReference type="NCBI Taxonomy" id="1576542"/>
    <lineage>
        <taxon>Eukaryota</taxon>
        <taxon>Fungi</taxon>
        <taxon>Dikarya</taxon>
        <taxon>Ascomycota</taxon>
        <taxon>Pezizomycotina</taxon>
        <taxon>Sordariomycetes</taxon>
        <taxon>Hypocreomycetidae</taxon>
        <taxon>Hypocreales</taxon>
        <taxon>Nectriaceae</taxon>
        <taxon>Thelonectria</taxon>
    </lineage>
</organism>
<dbReference type="OrthoDB" id="432970at2759"/>
<feature type="non-terminal residue" evidence="1">
    <location>
        <position position="1"/>
    </location>
</feature>
<evidence type="ECO:0000313" key="2">
    <source>
        <dbReference type="Proteomes" id="UP000777438"/>
    </source>
</evidence>
<evidence type="ECO:0000313" key="1">
    <source>
        <dbReference type="EMBL" id="KAH6883815.1"/>
    </source>
</evidence>
<keyword evidence="2" id="KW-1185">Reference proteome</keyword>
<dbReference type="Proteomes" id="UP000777438">
    <property type="component" value="Unassembled WGS sequence"/>
</dbReference>